<comment type="caution">
    <text evidence="1">The sequence shown here is derived from an EMBL/GenBank/DDBJ whole genome shotgun (WGS) entry which is preliminary data.</text>
</comment>
<organism evidence="1 2">
    <name type="scientific">Staphylococcus americanisciuri</name>
    <dbReference type="NCBI Taxonomy" id="2973940"/>
    <lineage>
        <taxon>Bacteria</taxon>
        <taxon>Bacillati</taxon>
        <taxon>Bacillota</taxon>
        <taxon>Bacilli</taxon>
        <taxon>Bacillales</taxon>
        <taxon>Staphylococcaceae</taxon>
        <taxon>Staphylococcus</taxon>
    </lineage>
</organism>
<accession>A0ABT2F137</accession>
<evidence type="ECO:0000313" key="1">
    <source>
        <dbReference type="EMBL" id="MCS4485863.1"/>
    </source>
</evidence>
<gene>
    <name evidence="1" type="ORF">NXS11_03030</name>
</gene>
<dbReference type="RefSeq" id="WP_259198535.1">
    <property type="nucleotide sequence ID" value="NZ_JANUXY010000002.1"/>
</dbReference>
<protein>
    <recommendedName>
        <fullName evidence="3">ABC transporter ATP-binding protein</fullName>
    </recommendedName>
</protein>
<proteinExistence type="predicted"/>
<keyword evidence="2" id="KW-1185">Reference proteome</keyword>
<evidence type="ECO:0000313" key="2">
    <source>
        <dbReference type="Proteomes" id="UP001205609"/>
    </source>
</evidence>
<dbReference type="Proteomes" id="UP001205609">
    <property type="component" value="Unassembled WGS sequence"/>
</dbReference>
<name>A0ABT2F137_9STAP</name>
<dbReference type="EMBL" id="JANUXY010000002">
    <property type="protein sequence ID" value="MCS4485863.1"/>
    <property type="molecule type" value="Genomic_DNA"/>
</dbReference>
<sequence length="45" mass="5332">MVQLQINNIYKDFKNKEILKRISTKVDFGEIYGLIEKIVLVKVSY</sequence>
<evidence type="ECO:0008006" key="3">
    <source>
        <dbReference type="Google" id="ProtNLM"/>
    </source>
</evidence>
<reference evidence="1 2" key="1">
    <citation type="journal article" date="2023" name="Int. J. Syst. Evol. Microbiol.">
        <title>Streptococcus sciuri sp. nov., Staphylococcus marylandisciuri sp. nov. and Staphylococcus americanisciuri sp. nov., isolated from faeces of eastern grey squirrel (Sciurus carolinensis).</title>
        <authorList>
            <person name="Volokhov D.V."/>
            <person name="Zagorodnyaya T.A."/>
            <person name="Furtak V.A."/>
            <person name="Nattanmai G."/>
            <person name="Randall L."/>
            <person name="Jose S."/>
            <person name="Gao Y."/>
            <person name="Eisenberg T."/>
            <person name="Delmonte P."/>
            <person name="Blom J."/>
            <person name="Mitchell K.K."/>
        </authorList>
    </citation>
    <scope>NUCLEOTIDE SEQUENCE [LARGE SCALE GENOMIC DNA]</scope>
    <source>
        <strain evidence="1 2">GRT3</strain>
    </source>
</reference>